<dbReference type="PANTHER" id="PTHR43847">
    <property type="entry name" value="BLL3993 PROTEIN"/>
    <property type="match status" value="1"/>
</dbReference>
<feature type="transmembrane region" description="Helical" evidence="5">
    <location>
        <begin position="42"/>
        <end position="60"/>
    </location>
</feature>
<evidence type="ECO:0000256" key="5">
    <source>
        <dbReference type="SAM" id="Phobius"/>
    </source>
</evidence>
<protein>
    <submittedName>
        <fullName evidence="6">Isoprenylcysteine carboxyl methyltransferase</fullName>
    </submittedName>
</protein>
<dbReference type="GO" id="GO:0012505">
    <property type="term" value="C:endomembrane system"/>
    <property type="evidence" value="ECO:0007669"/>
    <property type="project" value="UniProtKB-SubCell"/>
</dbReference>
<feature type="transmembrane region" description="Helical" evidence="5">
    <location>
        <begin position="93"/>
        <end position="116"/>
    </location>
</feature>
<evidence type="ECO:0000313" key="7">
    <source>
        <dbReference type="Proteomes" id="UP000012179"/>
    </source>
</evidence>
<accession>A0A1W6ST12</accession>
<proteinExistence type="predicted"/>
<evidence type="ECO:0000256" key="1">
    <source>
        <dbReference type="ARBA" id="ARBA00004127"/>
    </source>
</evidence>
<keyword evidence="2 5" id="KW-0812">Transmembrane</keyword>
<comment type="subcellular location">
    <subcellularLocation>
        <location evidence="1">Endomembrane system</location>
        <topology evidence="1">Multi-pass membrane protein</topology>
    </subcellularLocation>
</comment>
<keyword evidence="6" id="KW-0489">Methyltransferase</keyword>
<sequence>MNSLSEILQSRRANVYSGMLLATLFGYFAHAHFGKFQETREWALLLVVISETLTAGFFIFRSNPKTVSLAPSDWLVAIGGSFAPLFFRPATWGMFPPASIVIVLGTMLQIISLLSLNRSFAIVAAKREIKTSWMYHIVRHPLYASYFLLFGGYVLVHTTLANLLVYTITMGFLCVRIFREERHLALDPAYRAYMLEVRHRLVPFVF</sequence>
<reference evidence="6 7" key="1">
    <citation type="journal article" date="2015" name="Int. J. Syst. Evol. Microbiol.">
        <title>Nitrosospira lacus sp. nov., a psychrotolerant, ammonia-oxidizing bacterium from sandy lake sediment.</title>
        <authorList>
            <person name="Urakawa H."/>
            <person name="Garcia J.C."/>
            <person name="Nielsen J.L."/>
            <person name="Le V.Q."/>
            <person name="Kozlowski J.A."/>
            <person name="Stein L.Y."/>
            <person name="Lim C.K."/>
            <person name="Pommerening-Roser A."/>
            <person name="Martens-Habbena W."/>
            <person name="Stahl D.A."/>
            <person name="Klotz M.G."/>
        </authorList>
    </citation>
    <scope>NUCLEOTIDE SEQUENCE [LARGE SCALE GENOMIC DNA]</scope>
    <source>
        <strain evidence="6 7">APG3</strain>
    </source>
</reference>
<dbReference type="Pfam" id="PF04191">
    <property type="entry name" value="PEMT"/>
    <property type="match status" value="1"/>
</dbReference>
<gene>
    <name evidence="6" type="ORF">EBAPG3_000115</name>
</gene>
<dbReference type="InterPro" id="IPR052527">
    <property type="entry name" value="Metal_cation-efflux_comp"/>
</dbReference>
<evidence type="ECO:0000256" key="2">
    <source>
        <dbReference type="ARBA" id="ARBA00022692"/>
    </source>
</evidence>
<dbReference type="GO" id="GO:0008168">
    <property type="term" value="F:methyltransferase activity"/>
    <property type="evidence" value="ECO:0007669"/>
    <property type="project" value="UniProtKB-KW"/>
</dbReference>
<dbReference type="Gene3D" id="1.20.120.1630">
    <property type="match status" value="1"/>
</dbReference>
<evidence type="ECO:0000313" key="6">
    <source>
        <dbReference type="EMBL" id="ARO88941.1"/>
    </source>
</evidence>
<dbReference type="AlphaFoldDB" id="A0A1W6ST12"/>
<feature type="transmembrane region" description="Helical" evidence="5">
    <location>
        <begin position="12"/>
        <end position="30"/>
    </location>
</feature>
<dbReference type="KEGG" id="nlc:EBAPG3_000115"/>
<keyword evidence="7" id="KW-1185">Reference proteome</keyword>
<dbReference type="eggNOG" id="COG2020">
    <property type="taxonomic scope" value="Bacteria"/>
</dbReference>
<dbReference type="InterPro" id="IPR007318">
    <property type="entry name" value="Phopholipid_MeTrfase"/>
</dbReference>
<dbReference type="PANTHER" id="PTHR43847:SF1">
    <property type="entry name" value="BLL3993 PROTEIN"/>
    <property type="match status" value="1"/>
</dbReference>
<feature type="transmembrane region" description="Helical" evidence="5">
    <location>
        <begin position="67"/>
        <end position="87"/>
    </location>
</feature>
<evidence type="ECO:0000256" key="3">
    <source>
        <dbReference type="ARBA" id="ARBA00022989"/>
    </source>
</evidence>
<dbReference type="EMBL" id="CP021106">
    <property type="protein sequence ID" value="ARO88941.1"/>
    <property type="molecule type" value="Genomic_DNA"/>
</dbReference>
<keyword evidence="6" id="KW-0808">Transferase</keyword>
<keyword evidence="3 5" id="KW-1133">Transmembrane helix</keyword>
<evidence type="ECO:0000256" key="4">
    <source>
        <dbReference type="ARBA" id="ARBA00023136"/>
    </source>
</evidence>
<keyword evidence="4 5" id="KW-0472">Membrane</keyword>
<dbReference type="GO" id="GO:0032259">
    <property type="term" value="P:methylation"/>
    <property type="evidence" value="ECO:0007669"/>
    <property type="project" value="UniProtKB-KW"/>
</dbReference>
<dbReference type="OrthoDB" id="9809773at2"/>
<dbReference type="Proteomes" id="UP000012179">
    <property type="component" value="Chromosome"/>
</dbReference>
<organism evidence="6 7">
    <name type="scientific">Nitrosospira lacus</name>
    <dbReference type="NCBI Taxonomy" id="1288494"/>
    <lineage>
        <taxon>Bacteria</taxon>
        <taxon>Pseudomonadati</taxon>
        <taxon>Pseudomonadota</taxon>
        <taxon>Betaproteobacteria</taxon>
        <taxon>Nitrosomonadales</taxon>
        <taxon>Nitrosomonadaceae</taxon>
        <taxon>Nitrosospira</taxon>
    </lineage>
</organism>
<feature type="transmembrane region" description="Helical" evidence="5">
    <location>
        <begin position="137"/>
        <end position="154"/>
    </location>
</feature>
<name>A0A1W6ST12_9PROT</name>